<keyword evidence="3 6" id="KW-0812">Transmembrane</keyword>
<keyword evidence="5 6" id="KW-0472">Membrane</keyword>
<feature type="transmembrane region" description="Helical" evidence="6">
    <location>
        <begin position="149"/>
        <end position="169"/>
    </location>
</feature>
<dbReference type="InterPro" id="IPR001123">
    <property type="entry name" value="LeuE-type"/>
</dbReference>
<dbReference type="AlphaFoldDB" id="A4C8B5"/>
<keyword evidence="2" id="KW-1003">Cell membrane</keyword>
<comment type="subcellular location">
    <subcellularLocation>
        <location evidence="1">Cell membrane</location>
        <topology evidence="1">Multi-pass membrane protein</topology>
    </subcellularLocation>
</comment>
<feature type="transmembrane region" description="Helical" evidence="6">
    <location>
        <begin position="77"/>
        <end position="95"/>
    </location>
</feature>
<evidence type="ECO:0000313" key="7">
    <source>
        <dbReference type="EMBL" id="EAR28830.1"/>
    </source>
</evidence>
<dbReference type="eggNOG" id="COG1280">
    <property type="taxonomic scope" value="Bacteria"/>
</dbReference>
<feature type="transmembrane region" description="Helical" evidence="6">
    <location>
        <begin position="6"/>
        <end position="28"/>
    </location>
</feature>
<accession>A4C8B5</accession>
<feature type="transmembrane region" description="Helical" evidence="6">
    <location>
        <begin position="40"/>
        <end position="65"/>
    </location>
</feature>
<organism evidence="7 8">
    <name type="scientific">Pseudoalteromonas tunicata D2</name>
    <dbReference type="NCBI Taxonomy" id="87626"/>
    <lineage>
        <taxon>Bacteria</taxon>
        <taxon>Pseudomonadati</taxon>
        <taxon>Pseudomonadota</taxon>
        <taxon>Gammaproteobacteria</taxon>
        <taxon>Alteromonadales</taxon>
        <taxon>Pseudoalteromonadaceae</taxon>
        <taxon>Pseudoalteromonas</taxon>
    </lineage>
</organism>
<evidence type="ECO:0000256" key="3">
    <source>
        <dbReference type="ARBA" id="ARBA00022692"/>
    </source>
</evidence>
<evidence type="ECO:0000256" key="1">
    <source>
        <dbReference type="ARBA" id="ARBA00004651"/>
    </source>
</evidence>
<evidence type="ECO:0000313" key="8">
    <source>
        <dbReference type="Proteomes" id="UP000006201"/>
    </source>
</evidence>
<evidence type="ECO:0000256" key="2">
    <source>
        <dbReference type="ARBA" id="ARBA00022475"/>
    </source>
</evidence>
<dbReference type="STRING" id="87626.PTD2_07299"/>
<dbReference type="RefSeq" id="WP_009838092.1">
    <property type="nucleotide sequence ID" value="NZ_AAOH01000003.1"/>
</dbReference>
<feature type="transmembrane region" description="Helical" evidence="6">
    <location>
        <begin position="116"/>
        <end position="137"/>
    </location>
</feature>
<dbReference type="Pfam" id="PF01810">
    <property type="entry name" value="LysE"/>
    <property type="match status" value="1"/>
</dbReference>
<keyword evidence="8" id="KW-1185">Reference proteome</keyword>
<dbReference type="PIRSF" id="PIRSF006324">
    <property type="entry name" value="LeuE"/>
    <property type="match status" value="1"/>
</dbReference>
<dbReference type="PANTHER" id="PTHR30086">
    <property type="entry name" value="ARGININE EXPORTER PROTEIN ARGO"/>
    <property type="match status" value="1"/>
</dbReference>
<evidence type="ECO:0000256" key="5">
    <source>
        <dbReference type="ARBA" id="ARBA00023136"/>
    </source>
</evidence>
<comment type="caution">
    <text evidence="7">The sequence shown here is derived from an EMBL/GenBank/DDBJ whole genome shotgun (WGS) entry which is preliminary data.</text>
</comment>
<keyword evidence="4 6" id="KW-1133">Transmembrane helix</keyword>
<protein>
    <submittedName>
        <fullName evidence="7">Transporter, LysE family protein</fullName>
    </submittedName>
</protein>
<evidence type="ECO:0000256" key="4">
    <source>
        <dbReference type="ARBA" id="ARBA00022989"/>
    </source>
</evidence>
<dbReference type="GO" id="GO:0015171">
    <property type="term" value="F:amino acid transmembrane transporter activity"/>
    <property type="evidence" value="ECO:0007669"/>
    <property type="project" value="TreeGrafter"/>
</dbReference>
<dbReference type="HOGENOM" id="CLU_079569_0_1_6"/>
<gene>
    <name evidence="7" type="ORF">PTD2_07299</name>
</gene>
<dbReference type="GO" id="GO:0005886">
    <property type="term" value="C:plasma membrane"/>
    <property type="evidence" value="ECO:0007669"/>
    <property type="project" value="UniProtKB-SubCell"/>
</dbReference>
<name>A4C8B5_9GAMM</name>
<dbReference type="OrthoDB" id="581870at2"/>
<dbReference type="Proteomes" id="UP000006201">
    <property type="component" value="Unassembled WGS sequence"/>
</dbReference>
<sequence>MELTAWLSLVSICILGAITPGPSLAVILKHTINGGRANGLCASITHGLAIAVYALLTVLGMAIIITNTPWLFNLIKYAGAAFLLFLAFKALTAQAQNTTQEQRLIPVTLWQSGREGFLIAFLNPKIALFFLALFSQFIDLNAGWQQKLIMVGTVSAIDTFWYCLIAVVLSRSGLLTSLRQNSHIIDKITGIALLAVTVRVLI</sequence>
<dbReference type="PANTHER" id="PTHR30086:SF16">
    <property type="entry name" value="AMINO ACID EFFLUX PERMEASE RHTB FAMILY"/>
    <property type="match status" value="1"/>
</dbReference>
<dbReference type="EMBL" id="AAOH01000003">
    <property type="protein sequence ID" value="EAR28830.1"/>
    <property type="molecule type" value="Genomic_DNA"/>
</dbReference>
<proteinExistence type="predicted"/>
<evidence type="ECO:0000256" key="6">
    <source>
        <dbReference type="SAM" id="Phobius"/>
    </source>
</evidence>
<reference evidence="7 8" key="1">
    <citation type="submission" date="2006-02" db="EMBL/GenBank/DDBJ databases">
        <authorList>
            <person name="Moran M.A."/>
            <person name="Kjelleberg S."/>
            <person name="Egan S."/>
            <person name="Saunders N."/>
            <person name="Thomas T."/>
            <person name="Ferriera S."/>
            <person name="Johnson J."/>
            <person name="Kravitz S."/>
            <person name="Halpern A."/>
            <person name="Remington K."/>
            <person name="Beeson K."/>
            <person name="Tran B."/>
            <person name="Rogers Y.-H."/>
            <person name="Friedman R."/>
            <person name="Venter J.C."/>
        </authorList>
    </citation>
    <scope>NUCLEOTIDE SEQUENCE [LARGE SCALE GENOMIC DNA]</scope>
    <source>
        <strain evidence="7 8">D2</strain>
    </source>
</reference>